<dbReference type="EMBL" id="DS822941">
    <property type="protein sequence ID" value="EEC11815.1"/>
    <property type="molecule type" value="Genomic_DNA"/>
</dbReference>
<dbReference type="PaxDb" id="6945-B7PYZ3"/>
<sequence length="72" mass="7574">MDCFLANVWGGGEFESALGYVARLGESTTTSTDQQVEVGQFKELAEGNANRACIVARSGVSDVSGGDSRNTR</sequence>
<dbReference type="VEuPathDB" id="VectorBase:ISCI009507"/>
<proteinExistence type="predicted"/>
<evidence type="ECO:0000313" key="3">
    <source>
        <dbReference type="Proteomes" id="UP000001555"/>
    </source>
</evidence>
<reference evidence="1 3" key="1">
    <citation type="submission" date="2008-03" db="EMBL/GenBank/DDBJ databases">
        <title>Annotation of Ixodes scapularis.</title>
        <authorList>
            <consortium name="Ixodes scapularis Genome Project Consortium"/>
            <person name="Caler E."/>
            <person name="Hannick L.I."/>
            <person name="Bidwell S."/>
            <person name="Joardar V."/>
            <person name="Thiagarajan M."/>
            <person name="Amedeo P."/>
            <person name="Galinsky K.J."/>
            <person name="Schobel S."/>
            <person name="Inman J."/>
            <person name="Hostetler J."/>
            <person name="Miller J."/>
            <person name="Hammond M."/>
            <person name="Megy K."/>
            <person name="Lawson D."/>
            <person name="Kodira C."/>
            <person name="Sutton G."/>
            <person name="Meyer J."/>
            <person name="Hill C.A."/>
            <person name="Birren B."/>
            <person name="Nene V."/>
            <person name="Collins F."/>
            <person name="Alarcon-Chaidez F."/>
            <person name="Wikel S."/>
            <person name="Strausberg R."/>
        </authorList>
    </citation>
    <scope>NUCLEOTIDE SEQUENCE [LARGE SCALE GENOMIC DNA]</scope>
    <source>
        <strain evidence="3">Wikel</strain>
        <strain evidence="1">Wikel colony</strain>
    </source>
</reference>
<organism>
    <name type="scientific">Ixodes scapularis</name>
    <name type="common">Black-legged tick</name>
    <name type="synonym">Deer tick</name>
    <dbReference type="NCBI Taxonomy" id="6945"/>
    <lineage>
        <taxon>Eukaryota</taxon>
        <taxon>Metazoa</taxon>
        <taxon>Ecdysozoa</taxon>
        <taxon>Arthropoda</taxon>
        <taxon>Chelicerata</taxon>
        <taxon>Arachnida</taxon>
        <taxon>Acari</taxon>
        <taxon>Parasitiformes</taxon>
        <taxon>Ixodida</taxon>
        <taxon>Ixodoidea</taxon>
        <taxon>Ixodidae</taxon>
        <taxon>Ixodinae</taxon>
        <taxon>Ixodes</taxon>
    </lineage>
</organism>
<accession>B7PYZ3</accession>
<evidence type="ECO:0000313" key="2">
    <source>
        <dbReference type="EnsemblMetazoa" id="ISCW009507-PA"/>
    </source>
</evidence>
<evidence type="ECO:0000313" key="1">
    <source>
        <dbReference type="EMBL" id="EEC11815.1"/>
    </source>
</evidence>
<gene>
    <name evidence="1" type="ORF">IscW_ISCW009507</name>
</gene>
<dbReference type="EnsemblMetazoa" id="ISCW009507-RA">
    <property type="protein sequence ID" value="ISCW009507-PA"/>
    <property type="gene ID" value="ISCW009507"/>
</dbReference>
<dbReference type="AlphaFoldDB" id="B7PYZ3"/>
<dbReference type="VEuPathDB" id="VectorBase:ISCW009507"/>
<dbReference type="Proteomes" id="UP000001555">
    <property type="component" value="Unassembled WGS sequence"/>
</dbReference>
<dbReference type="EMBL" id="ABJB011014186">
    <property type="status" value="NOT_ANNOTATED_CDS"/>
    <property type="molecule type" value="Genomic_DNA"/>
</dbReference>
<dbReference type="HOGENOM" id="CLU_2725019_0_0_1"/>
<reference evidence="2" key="2">
    <citation type="submission" date="2020-05" db="UniProtKB">
        <authorList>
            <consortium name="EnsemblMetazoa"/>
        </authorList>
    </citation>
    <scope>IDENTIFICATION</scope>
    <source>
        <strain evidence="2">wikel</strain>
    </source>
</reference>
<protein>
    <submittedName>
        <fullName evidence="1 2">Uncharacterized protein</fullName>
    </submittedName>
</protein>
<name>B7PYZ3_IXOSC</name>
<dbReference type="InParanoid" id="B7PYZ3"/>
<keyword evidence="3" id="KW-1185">Reference proteome</keyword>